<protein>
    <submittedName>
        <fullName evidence="1">Uncharacterized protein</fullName>
    </submittedName>
</protein>
<dbReference type="Proteomes" id="UP001600888">
    <property type="component" value="Unassembled WGS sequence"/>
</dbReference>
<reference evidence="1 2" key="1">
    <citation type="submission" date="2024-03" db="EMBL/GenBank/DDBJ databases">
        <title>A high-quality draft genome sequence of Diaporthe vaccinii, a causative agent of upright dieback and viscid rot disease in cranberry plants.</title>
        <authorList>
            <person name="Sarrasin M."/>
            <person name="Lang B.F."/>
            <person name="Burger G."/>
        </authorList>
    </citation>
    <scope>NUCLEOTIDE SEQUENCE [LARGE SCALE GENOMIC DNA]</scope>
    <source>
        <strain evidence="1 2">IS7</strain>
    </source>
</reference>
<accession>A0ABR4DX45</accession>
<evidence type="ECO:0000313" key="1">
    <source>
        <dbReference type="EMBL" id="KAL2273974.1"/>
    </source>
</evidence>
<organism evidence="1 2">
    <name type="scientific">Diaporthe vaccinii</name>
    <dbReference type="NCBI Taxonomy" id="105482"/>
    <lineage>
        <taxon>Eukaryota</taxon>
        <taxon>Fungi</taxon>
        <taxon>Dikarya</taxon>
        <taxon>Ascomycota</taxon>
        <taxon>Pezizomycotina</taxon>
        <taxon>Sordariomycetes</taxon>
        <taxon>Sordariomycetidae</taxon>
        <taxon>Diaporthales</taxon>
        <taxon>Diaporthaceae</taxon>
        <taxon>Diaporthe</taxon>
        <taxon>Diaporthe eres species complex</taxon>
    </lineage>
</organism>
<proteinExistence type="predicted"/>
<evidence type="ECO:0000313" key="2">
    <source>
        <dbReference type="Proteomes" id="UP001600888"/>
    </source>
</evidence>
<sequence length="500" mass="55144">MSREQAQTGALVYQVSLRATCFIITYYCIERFHAGAAGGQAFTSLCLDPADVSDTKLRHSCKRGPCVYVDRHQSNPVLPLVDRPKHSVLLFGLRDRCRLDLCAEDTVPELAGDTEAVLVVEEVVLKVVFLELLVPERQILVMQEVVCHVVARVAEHAAREHSHGNEPVPVEEEVCQFPEWRNQHQKERGRHDEPVLVHRQVVVDTVQGEMQCDTDSVVRKVAETPIKTVKEILNERPDEEAQYQEGRQVVETLEALGGRVDAEGHAGPPDQRDNPPRRLAEGLEEVSKERRGLSAFVVPGAVDLVEIELLAEAAEPHLREEGLVEVEEFVLLVVFRIVRLLVQVFLGRHARPRVNPLTICGTVAVGVAVRGVFEHLIGSLGVIVGVRVLEDCRDVLPSPVEHEVGAAGVGVEKICDIVDVVANSDIAGLCRAVCLDVGAREERERCGVNLGVLLGLVARTRKGAEWSCRQVRLLNRQRRVALRCGKGEATGARVNWSVGS</sequence>
<comment type="caution">
    <text evidence="1">The sequence shown here is derived from an EMBL/GenBank/DDBJ whole genome shotgun (WGS) entry which is preliminary data.</text>
</comment>
<gene>
    <name evidence="1" type="ORF">FJTKL_03761</name>
</gene>
<keyword evidence="2" id="KW-1185">Reference proteome</keyword>
<name>A0ABR4DX45_9PEZI</name>
<dbReference type="EMBL" id="JBAWTH010000169">
    <property type="protein sequence ID" value="KAL2273974.1"/>
    <property type="molecule type" value="Genomic_DNA"/>
</dbReference>